<evidence type="ECO:0000259" key="14">
    <source>
        <dbReference type="PROSITE" id="PS50885"/>
    </source>
</evidence>
<reference evidence="15 16" key="1">
    <citation type="submission" date="2019-08" db="EMBL/GenBank/DDBJ databases">
        <title>Deep-cultivation of Planctomycetes and their phenomic and genomic characterization uncovers novel biology.</title>
        <authorList>
            <person name="Wiegand S."/>
            <person name="Jogler M."/>
            <person name="Boedeker C."/>
            <person name="Pinto D."/>
            <person name="Vollmers J."/>
            <person name="Rivas-Marin E."/>
            <person name="Kohn T."/>
            <person name="Peeters S.H."/>
            <person name="Heuer A."/>
            <person name="Rast P."/>
            <person name="Oberbeckmann S."/>
            <person name="Bunk B."/>
            <person name="Jeske O."/>
            <person name="Meyerdierks A."/>
            <person name="Storesund J.E."/>
            <person name="Kallscheuer N."/>
            <person name="Luecker S."/>
            <person name="Lage O.M."/>
            <person name="Pohl T."/>
            <person name="Merkel B.J."/>
            <person name="Hornburger P."/>
            <person name="Mueller R.-W."/>
            <person name="Bruemmer F."/>
            <person name="Labrenz M."/>
            <person name="Spormann A.M."/>
            <person name="Op den Camp H."/>
            <person name="Overmann J."/>
            <person name="Amann R."/>
            <person name="Jetten M.S.M."/>
            <person name="Mascher T."/>
            <person name="Medema M.H."/>
            <person name="Devos D.P."/>
            <person name="Kaster A.-K."/>
            <person name="Ovreas L."/>
            <person name="Rohde M."/>
            <person name="Galperin M.Y."/>
            <person name="Jogler C."/>
        </authorList>
    </citation>
    <scope>NUCLEOTIDE SEQUENCE [LARGE SCALE GENOMIC DNA]</scope>
    <source>
        <strain evidence="15 16">OJF2</strain>
    </source>
</reference>
<keyword evidence="5 15" id="KW-0808">Transferase</keyword>
<dbReference type="EC" id="2.7.13.3" evidence="3"/>
<evidence type="ECO:0000313" key="16">
    <source>
        <dbReference type="Proteomes" id="UP000324233"/>
    </source>
</evidence>
<evidence type="ECO:0000256" key="3">
    <source>
        <dbReference type="ARBA" id="ARBA00012438"/>
    </source>
</evidence>
<dbReference type="Pfam" id="PF00512">
    <property type="entry name" value="HisKA"/>
    <property type="match status" value="1"/>
</dbReference>
<dbReference type="KEGG" id="agv:OJF2_36240"/>
<dbReference type="InterPro" id="IPR036890">
    <property type="entry name" value="HATPase_C_sf"/>
</dbReference>
<dbReference type="OrthoDB" id="9786919at2"/>
<keyword evidence="7 15" id="KW-0418">Kinase</keyword>
<keyword evidence="4" id="KW-0597">Phosphoprotein</keyword>
<evidence type="ECO:0000256" key="8">
    <source>
        <dbReference type="ARBA" id="ARBA00022989"/>
    </source>
</evidence>
<feature type="region of interest" description="Disordered" evidence="11">
    <location>
        <begin position="463"/>
        <end position="486"/>
    </location>
</feature>
<dbReference type="SUPFAM" id="SSF55874">
    <property type="entry name" value="ATPase domain of HSP90 chaperone/DNA topoisomerase II/histidine kinase"/>
    <property type="match status" value="1"/>
</dbReference>
<feature type="transmembrane region" description="Helical" evidence="12">
    <location>
        <begin position="12"/>
        <end position="34"/>
    </location>
</feature>
<dbReference type="InterPro" id="IPR003661">
    <property type="entry name" value="HisK_dim/P_dom"/>
</dbReference>
<dbReference type="SMART" id="SM00304">
    <property type="entry name" value="HAMP"/>
    <property type="match status" value="1"/>
</dbReference>
<dbReference type="CDD" id="cd00075">
    <property type="entry name" value="HATPase"/>
    <property type="match status" value="1"/>
</dbReference>
<dbReference type="PROSITE" id="PS50109">
    <property type="entry name" value="HIS_KIN"/>
    <property type="match status" value="1"/>
</dbReference>
<dbReference type="FunFam" id="1.10.287.130:FF:000001">
    <property type="entry name" value="Two-component sensor histidine kinase"/>
    <property type="match status" value="1"/>
</dbReference>
<dbReference type="Gene3D" id="3.30.565.10">
    <property type="entry name" value="Histidine kinase-like ATPase, C-terminal domain"/>
    <property type="match status" value="1"/>
</dbReference>
<dbReference type="InterPro" id="IPR005467">
    <property type="entry name" value="His_kinase_dom"/>
</dbReference>
<dbReference type="CDD" id="cd06225">
    <property type="entry name" value="HAMP"/>
    <property type="match status" value="1"/>
</dbReference>
<dbReference type="PRINTS" id="PR00344">
    <property type="entry name" value="BCTRLSENSOR"/>
</dbReference>
<evidence type="ECO:0000256" key="9">
    <source>
        <dbReference type="ARBA" id="ARBA00023012"/>
    </source>
</evidence>
<dbReference type="CDD" id="cd00082">
    <property type="entry name" value="HisKA"/>
    <property type="match status" value="1"/>
</dbReference>
<dbReference type="Gene3D" id="6.10.340.10">
    <property type="match status" value="1"/>
</dbReference>
<dbReference type="InterPro" id="IPR004358">
    <property type="entry name" value="Sig_transdc_His_kin-like_C"/>
</dbReference>
<dbReference type="InterPro" id="IPR036097">
    <property type="entry name" value="HisK_dim/P_sf"/>
</dbReference>
<dbReference type="PANTHER" id="PTHR45436:SF5">
    <property type="entry name" value="SENSOR HISTIDINE KINASE TRCS"/>
    <property type="match status" value="1"/>
</dbReference>
<evidence type="ECO:0000256" key="5">
    <source>
        <dbReference type="ARBA" id="ARBA00022679"/>
    </source>
</evidence>
<dbReference type="InterPro" id="IPR050428">
    <property type="entry name" value="TCS_sensor_his_kinase"/>
</dbReference>
<name>A0A5B9W4F1_9BACT</name>
<organism evidence="15 16">
    <name type="scientific">Aquisphaera giovannonii</name>
    <dbReference type="NCBI Taxonomy" id="406548"/>
    <lineage>
        <taxon>Bacteria</taxon>
        <taxon>Pseudomonadati</taxon>
        <taxon>Planctomycetota</taxon>
        <taxon>Planctomycetia</taxon>
        <taxon>Isosphaerales</taxon>
        <taxon>Isosphaeraceae</taxon>
        <taxon>Aquisphaera</taxon>
    </lineage>
</organism>
<evidence type="ECO:0000256" key="1">
    <source>
        <dbReference type="ARBA" id="ARBA00000085"/>
    </source>
</evidence>
<evidence type="ECO:0000256" key="10">
    <source>
        <dbReference type="ARBA" id="ARBA00023136"/>
    </source>
</evidence>
<dbReference type="AlphaFoldDB" id="A0A5B9W4F1"/>
<dbReference type="SMART" id="SM00387">
    <property type="entry name" value="HATPase_c"/>
    <property type="match status" value="1"/>
</dbReference>
<dbReference type="Gene3D" id="1.10.287.130">
    <property type="match status" value="1"/>
</dbReference>
<evidence type="ECO:0000313" key="15">
    <source>
        <dbReference type="EMBL" id="QEH35079.1"/>
    </source>
</evidence>
<protein>
    <recommendedName>
        <fullName evidence="3">histidine kinase</fullName>
        <ecNumber evidence="3">2.7.13.3</ecNumber>
    </recommendedName>
</protein>
<evidence type="ECO:0000256" key="12">
    <source>
        <dbReference type="SAM" id="Phobius"/>
    </source>
</evidence>
<evidence type="ECO:0000256" key="7">
    <source>
        <dbReference type="ARBA" id="ARBA00022777"/>
    </source>
</evidence>
<feature type="domain" description="Histidine kinase" evidence="13">
    <location>
        <begin position="259"/>
        <end position="477"/>
    </location>
</feature>
<dbReference type="GO" id="GO:0000155">
    <property type="term" value="F:phosphorelay sensor kinase activity"/>
    <property type="evidence" value="ECO:0007669"/>
    <property type="project" value="InterPro"/>
</dbReference>
<comment type="subcellular location">
    <subcellularLocation>
        <location evidence="2">Membrane</location>
    </subcellularLocation>
</comment>
<comment type="catalytic activity">
    <reaction evidence="1">
        <text>ATP + protein L-histidine = ADP + protein N-phospho-L-histidine.</text>
        <dbReference type="EC" id="2.7.13.3"/>
    </reaction>
</comment>
<proteinExistence type="predicted"/>
<feature type="transmembrane region" description="Helical" evidence="12">
    <location>
        <begin position="173"/>
        <end position="193"/>
    </location>
</feature>
<dbReference type="EMBL" id="CP042997">
    <property type="protein sequence ID" value="QEH35079.1"/>
    <property type="molecule type" value="Genomic_DNA"/>
</dbReference>
<dbReference type="RefSeq" id="WP_148594923.1">
    <property type="nucleotide sequence ID" value="NZ_CP042997.1"/>
</dbReference>
<dbReference type="InterPro" id="IPR003660">
    <property type="entry name" value="HAMP_dom"/>
</dbReference>
<keyword evidence="10 12" id="KW-0472">Membrane</keyword>
<dbReference type="Pfam" id="PF00672">
    <property type="entry name" value="HAMP"/>
    <property type="match status" value="1"/>
</dbReference>
<dbReference type="SUPFAM" id="SSF47384">
    <property type="entry name" value="Homodimeric domain of signal transducing histidine kinase"/>
    <property type="match status" value="1"/>
</dbReference>
<evidence type="ECO:0000259" key="13">
    <source>
        <dbReference type="PROSITE" id="PS50109"/>
    </source>
</evidence>
<keyword evidence="8 12" id="KW-1133">Transmembrane helix</keyword>
<dbReference type="SUPFAM" id="SSF158472">
    <property type="entry name" value="HAMP domain-like"/>
    <property type="match status" value="1"/>
</dbReference>
<keyword evidence="6 12" id="KW-0812">Transmembrane</keyword>
<dbReference type="PROSITE" id="PS50885">
    <property type="entry name" value="HAMP"/>
    <property type="match status" value="1"/>
</dbReference>
<dbReference type="Pfam" id="PF02518">
    <property type="entry name" value="HATPase_c"/>
    <property type="match status" value="1"/>
</dbReference>
<sequence length="486" mass="51782">MKALPIGTRLTISFVAAMAAVLAGFSAGLYAMAARHLHRQADERLEAAIDTLTAAAEIGPEGVEWEPAERRLALGRRGPDGRLSWRVSDGLGGRIDGSATAEVDGFLARLGPSRRHPAEFTDAAGIPWRALARRLDRPRPAGEDATPVAPGRHEALVLAAAASMDGVRATLRALATTLAGLSLAIWTLALLTGRRLCRAALRPLTEMAASARAIDADEPGRRLPTPAADDELAELGRSFNALLGRLGESLERQRRFAGDASHQLRTPLTAIQGQVDLALRQDRPPEEYRRVLSVVQSRTRHLRQIVEGLLFLSRADAEARGPSLEEVALDGWLRAHLDAWPGPRRADVTLSIDAPVGGGSYRALVHPPLLGELLDNLLDNAAKYSPPGTPIRVRLWRRDGEVSFRVADAGPGIARAELGRVFEPFYRAEPARAGGHHGVGLGLSVAARIAAACGGRIRADSEPGRGATFTVDLPASDDAPDPEGPA</sequence>
<gene>
    <name evidence="15" type="primary">arlS</name>
    <name evidence="15" type="ORF">OJF2_36240</name>
</gene>
<dbReference type="SMART" id="SM00388">
    <property type="entry name" value="HisKA"/>
    <property type="match status" value="1"/>
</dbReference>
<keyword evidence="9" id="KW-0902">Two-component regulatory system</keyword>
<evidence type="ECO:0000256" key="11">
    <source>
        <dbReference type="SAM" id="MobiDB-lite"/>
    </source>
</evidence>
<feature type="domain" description="HAMP" evidence="14">
    <location>
        <begin position="198"/>
        <end position="251"/>
    </location>
</feature>
<evidence type="ECO:0000256" key="2">
    <source>
        <dbReference type="ARBA" id="ARBA00004370"/>
    </source>
</evidence>
<dbReference type="Proteomes" id="UP000324233">
    <property type="component" value="Chromosome"/>
</dbReference>
<dbReference type="GO" id="GO:0005886">
    <property type="term" value="C:plasma membrane"/>
    <property type="evidence" value="ECO:0007669"/>
    <property type="project" value="TreeGrafter"/>
</dbReference>
<evidence type="ECO:0000256" key="6">
    <source>
        <dbReference type="ARBA" id="ARBA00022692"/>
    </source>
</evidence>
<accession>A0A5B9W4F1</accession>
<keyword evidence="16" id="KW-1185">Reference proteome</keyword>
<evidence type="ECO:0000256" key="4">
    <source>
        <dbReference type="ARBA" id="ARBA00022553"/>
    </source>
</evidence>
<dbReference type="PANTHER" id="PTHR45436">
    <property type="entry name" value="SENSOR HISTIDINE KINASE YKOH"/>
    <property type="match status" value="1"/>
</dbReference>
<dbReference type="InterPro" id="IPR003594">
    <property type="entry name" value="HATPase_dom"/>
</dbReference>